<dbReference type="AlphaFoldDB" id="I2E239"/>
<reference evidence="1" key="1">
    <citation type="journal article" date="2012" name="Mol. Plant Microbe Interact.">
        <title>Rhizobial plasmids that cause impaired symbiotic nitrogen fixation and enhanced host invasion.</title>
        <authorList>
            <person name="Crook M.B."/>
            <person name="Lindsay D.P."/>
            <person name="Biggs M.B."/>
            <person name="Bentley J.S."/>
            <person name="Price J.C."/>
            <person name="Clement S.C."/>
            <person name="Clement M.J."/>
            <person name="Long S.R."/>
            <person name="Griffitts J.S."/>
        </authorList>
    </citation>
    <scope>NUCLEOTIDE SEQUENCE</scope>
    <source>
        <strain evidence="1">C017</strain>
        <plasmid evidence="1">pHRC017</plasmid>
    </source>
</reference>
<dbReference type="SUPFAM" id="SSF53474">
    <property type="entry name" value="alpha/beta-Hydrolases"/>
    <property type="match status" value="1"/>
</dbReference>
<protein>
    <submittedName>
        <fullName evidence="1">Phospholipase/carboxylesterase family protein</fullName>
    </submittedName>
</protein>
<evidence type="ECO:0000313" key="1">
    <source>
        <dbReference type="EMBL" id="AFJ91557.1"/>
    </source>
</evidence>
<gene>
    <name evidence="1" type="ORF">pHRC017_0517</name>
</gene>
<dbReference type="InterPro" id="IPR029058">
    <property type="entry name" value="AB_hydrolase_fold"/>
</dbReference>
<proteinExistence type="predicted"/>
<keyword evidence="1" id="KW-0614">Plasmid</keyword>
<accession>I2E239</accession>
<dbReference type="EMBL" id="JQ665880">
    <property type="protein sequence ID" value="AFJ91557.1"/>
    <property type="molecule type" value="Genomic_DNA"/>
</dbReference>
<geneLocation type="plasmid" evidence="1">
    <name>pHRC017</name>
</geneLocation>
<organism evidence="1">
    <name type="scientific">Rhizobium meliloti</name>
    <name type="common">Ensifer meliloti</name>
    <name type="synonym">Sinorhizobium meliloti</name>
    <dbReference type="NCBI Taxonomy" id="382"/>
    <lineage>
        <taxon>Bacteria</taxon>
        <taxon>Pseudomonadati</taxon>
        <taxon>Pseudomonadota</taxon>
        <taxon>Alphaproteobacteria</taxon>
        <taxon>Hyphomicrobiales</taxon>
        <taxon>Rhizobiaceae</taxon>
        <taxon>Sinorhizobium/Ensifer group</taxon>
        <taxon>Sinorhizobium</taxon>
    </lineage>
</organism>
<name>I2E239_RHIML</name>
<sequence>MDGEGFTFFKRRSDRSIPPEELMALARESISANGFVLACGLKDMLVVGYSSGAIFGTALLALAPENFVGAILLRPQPISDDFTFPELSGKPVLIISGLRDNRREPQHASQVAEQLIAAIAVVTHHALDSGHGWAANDDDLVLARPWMDENFPT</sequence>
<dbReference type="Gene3D" id="3.40.50.1820">
    <property type="entry name" value="alpha/beta hydrolase"/>
    <property type="match status" value="1"/>
</dbReference>